<dbReference type="InterPro" id="IPR050595">
    <property type="entry name" value="Bact_response_regulator"/>
</dbReference>
<dbReference type="PRINTS" id="PR01590">
    <property type="entry name" value="HTHFIS"/>
</dbReference>
<dbReference type="PANTHER" id="PTHR44591">
    <property type="entry name" value="STRESS RESPONSE REGULATOR PROTEIN 1"/>
    <property type="match status" value="1"/>
</dbReference>
<dbReference type="SUPFAM" id="SSF52172">
    <property type="entry name" value="CheY-like"/>
    <property type="match status" value="1"/>
</dbReference>
<dbReference type="InterPro" id="IPR011006">
    <property type="entry name" value="CheY-like_superfamily"/>
</dbReference>
<proteinExistence type="predicted"/>
<name>A0A7R6PQE1_9GAMM</name>
<dbReference type="GO" id="GO:0000160">
    <property type="term" value="P:phosphorelay signal transduction system"/>
    <property type="evidence" value="ECO:0007669"/>
    <property type="project" value="UniProtKB-KW"/>
</dbReference>
<dbReference type="PROSITE" id="PS50110">
    <property type="entry name" value="RESPONSE_REGULATORY"/>
    <property type="match status" value="1"/>
</dbReference>
<dbReference type="AlphaFoldDB" id="A0A7R6PQE1"/>
<feature type="modified residue" description="4-aspartylphosphate" evidence="3">
    <location>
        <position position="55"/>
    </location>
</feature>
<sequence length="178" mass="19947">MAEQQKFLIIDDDATFTRVLARAITKRNFNVKVARSAEEALEVIKNWLPDFVSLDLKMEGASGLTVIQPLKLAHPMVRIVVLTGYASITTAVEAIKLGATQYLPKPVNADEILHALEQSDADEEVDISNQPMSVNRLEWEHIQKVLSENNGNVSATARALDMHRRTLQRKLAKHPVRQ</sequence>
<dbReference type="InterPro" id="IPR002197">
    <property type="entry name" value="HTH_Fis"/>
</dbReference>
<dbReference type="InterPro" id="IPR001789">
    <property type="entry name" value="Sig_transdc_resp-reg_receiver"/>
</dbReference>
<dbReference type="Proteomes" id="UP000595332">
    <property type="component" value="Chromosome"/>
</dbReference>
<dbReference type="SUPFAM" id="SSF46689">
    <property type="entry name" value="Homeodomain-like"/>
    <property type="match status" value="1"/>
</dbReference>
<dbReference type="Gene3D" id="1.10.10.60">
    <property type="entry name" value="Homeodomain-like"/>
    <property type="match status" value="1"/>
</dbReference>
<dbReference type="RefSeq" id="WP_201349198.1">
    <property type="nucleotide sequence ID" value="NZ_AP014546.1"/>
</dbReference>
<evidence type="ECO:0000259" key="4">
    <source>
        <dbReference type="PROSITE" id="PS50110"/>
    </source>
</evidence>
<gene>
    <name evidence="5" type="primary">regA</name>
    <name evidence="5" type="ORF">NEJAP_0548</name>
</gene>
<protein>
    <submittedName>
        <fullName evidence="5">Two-component system, response regulator RegA</fullName>
    </submittedName>
</protein>
<dbReference type="KEGG" id="njp:NEJAP_0548"/>
<reference evidence="5 6" key="1">
    <citation type="journal article" date="2008" name="Int. J. Syst. Evol. Microbiol.">
        <title>Neptunomonas japonica sp. nov., an Osedax japonicus symbiont-like bacterium isolated from sediment adjacent to sperm whale carcasses off Kagoshima, Japan.</title>
        <authorList>
            <person name="Miyazaki M."/>
            <person name="Nogi Y."/>
            <person name="Fujiwara Y."/>
            <person name="Kawato M."/>
            <person name="Kubokawa K."/>
            <person name="Horikoshi K."/>
        </authorList>
    </citation>
    <scope>NUCLEOTIDE SEQUENCE [LARGE SCALE GENOMIC DNA]</scope>
    <source>
        <strain evidence="5 6">JAMM 1380</strain>
    </source>
</reference>
<dbReference type="Pfam" id="PF00072">
    <property type="entry name" value="Response_reg"/>
    <property type="match status" value="1"/>
</dbReference>
<feature type="domain" description="Response regulatory" evidence="4">
    <location>
        <begin position="6"/>
        <end position="120"/>
    </location>
</feature>
<evidence type="ECO:0000256" key="3">
    <source>
        <dbReference type="PROSITE-ProRule" id="PRU00169"/>
    </source>
</evidence>
<evidence type="ECO:0000256" key="1">
    <source>
        <dbReference type="ARBA" id="ARBA00022553"/>
    </source>
</evidence>
<dbReference type="PANTHER" id="PTHR44591:SF14">
    <property type="entry name" value="PROTEIN PILG"/>
    <property type="match status" value="1"/>
</dbReference>
<evidence type="ECO:0000256" key="2">
    <source>
        <dbReference type="ARBA" id="ARBA00023012"/>
    </source>
</evidence>
<accession>A0A7R6PQE1</accession>
<keyword evidence="2" id="KW-0902">Two-component regulatory system</keyword>
<organism evidence="5 6">
    <name type="scientific">Neptunomonas japonica JAMM 1380</name>
    <dbReference type="NCBI Taxonomy" id="1441457"/>
    <lineage>
        <taxon>Bacteria</taxon>
        <taxon>Pseudomonadati</taxon>
        <taxon>Pseudomonadota</taxon>
        <taxon>Gammaproteobacteria</taxon>
        <taxon>Oceanospirillales</taxon>
        <taxon>Oceanospirillaceae</taxon>
        <taxon>Neptunomonas</taxon>
    </lineage>
</organism>
<dbReference type="Pfam" id="PF02954">
    <property type="entry name" value="HTH_8"/>
    <property type="match status" value="1"/>
</dbReference>
<dbReference type="InterPro" id="IPR009057">
    <property type="entry name" value="Homeodomain-like_sf"/>
</dbReference>
<evidence type="ECO:0000313" key="6">
    <source>
        <dbReference type="Proteomes" id="UP000595332"/>
    </source>
</evidence>
<dbReference type="SMART" id="SM00448">
    <property type="entry name" value="REC"/>
    <property type="match status" value="1"/>
</dbReference>
<keyword evidence="1 3" id="KW-0597">Phosphoprotein</keyword>
<dbReference type="GO" id="GO:0043565">
    <property type="term" value="F:sequence-specific DNA binding"/>
    <property type="evidence" value="ECO:0007669"/>
    <property type="project" value="InterPro"/>
</dbReference>
<dbReference type="EMBL" id="AP014546">
    <property type="protein sequence ID" value="BBB28505.1"/>
    <property type="molecule type" value="Genomic_DNA"/>
</dbReference>
<evidence type="ECO:0000313" key="5">
    <source>
        <dbReference type="EMBL" id="BBB28505.1"/>
    </source>
</evidence>
<dbReference type="Gene3D" id="3.40.50.2300">
    <property type="match status" value="1"/>
</dbReference>
<dbReference type="CDD" id="cd17563">
    <property type="entry name" value="REC_RegA-like"/>
    <property type="match status" value="1"/>
</dbReference>
<keyword evidence="6" id="KW-1185">Reference proteome</keyword>
<dbReference type="FunFam" id="1.10.10.60:FF:000036">
    <property type="entry name" value="Two-component system response regulator"/>
    <property type="match status" value="1"/>
</dbReference>